<dbReference type="PANTHER" id="PTHR35807">
    <property type="entry name" value="TRANSCRIPTIONAL REGULATOR REDD-RELATED"/>
    <property type="match status" value="1"/>
</dbReference>
<sequence length="859" mass="92146">MFGRDTDAALRAGDADAARAEYRRALALWRGGALEDVPLGRTLRADADALTEAHVRAREGRLEALLLAGDVAGAAHGLRLLLADHPLREPAWGLLVRAHSAAGERAAALNAYQQARSTLAEELGLEPGAELQGLHEAILAGSADAPVSPAAVMRDRAAPMPQQLPPAPEALVGRDRELDRVRTVLARPGGWAGPRTETPEAWPPGPALVGIHGVGGTGKSALAVAAAHGAADAYPDGQLYVDLQGTSPGLPPLEPAEVLGRFLRALHVAERMISPDTAEAAAWFRSVTARRRLLIVLDNAVDCDQVRPLLPAGGGCAVVVTGRDELSALEGLTRLRLGQLATGAAVDLLRRFIGPEPIDRQPEVAREIAALCGRLPLAVRVIGVRFAEVPAWRLPDLAERLRNERFRLDELGMENLDVRSTFDIGYRALLTGEPRGEAAARLFRRLGLLSFSEITPFAAAALVDTDEMSAYRLLGSLVRYGLLERDGTVYRMHDLLRLFATELARDEEEPAATTLSLIRVARRYIELISANPVLRLPRADDPPTGELPGPRTVAEGNTWVGGHIAPLNALVRQLARSPAQLPLARELLHVLHRRLVVFHPAECIRLYRPVLEGAERDGDRGLAAEVLCILSNAHLSLHRYDDMAACAYAALRRLPESGHDRARARVLAVVGAAEVRLGALASAAERLAAALALQEGAQRWKAVGVISHDIARAAILRGDHGEGLRLLHRSLALNRGHGDLLDACRIHDSLAWAHLRAGRPDSAVGHADAAAELAERTGHVPWRARALQWRGLARHAQGDTAAAVSDAWQAEALCRDTEIPPVRIDALRILGAVLRMCGDPRAEGVLAEADALAQPPDAP</sequence>
<dbReference type="InterPro" id="IPR019734">
    <property type="entry name" value="TPR_rpt"/>
</dbReference>
<dbReference type="SUPFAM" id="SSF52540">
    <property type="entry name" value="P-loop containing nucleoside triphosphate hydrolases"/>
    <property type="match status" value="1"/>
</dbReference>
<dbReference type="Proteomes" id="UP001183226">
    <property type="component" value="Unassembled WGS sequence"/>
</dbReference>
<dbReference type="InterPro" id="IPR027417">
    <property type="entry name" value="P-loop_NTPase"/>
</dbReference>
<dbReference type="InterPro" id="IPR051677">
    <property type="entry name" value="AfsR-DnrI-RedD_regulator"/>
</dbReference>
<reference evidence="5" key="1">
    <citation type="submission" date="2023-07" db="EMBL/GenBank/DDBJ databases">
        <title>30 novel species of actinomycetes from the DSMZ collection.</title>
        <authorList>
            <person name="Nouioui I."/>
        </authorList>
    </citation>
    <scope>NUCLEOTIDE SEQUENCE [LARGE SCALE GENOMIC DNA]</scope>
    <source>
        <strain evidence="5">DSM 45055</strain>
    </source>
</reference>
<dbReference type="RefSeq" id="WP_311543395.1">
    <property type="nucleotide sequence ID" value="NZ_JAVREK010000002.1"/>
</dbReference>
<dbReference type="Pfam" id="PF03704">
    <property type="entry name" value="BTAD"/>
    <property type="match status" value="1"/>
</dbReference>
<organism evidence="4 5">
    <name type="scientific">Streptomonospora wellingtoniae</name>
    <dbReference type="NCBI Taxonomy" id="3075544"/>
    <lineage>
        <taxon>Bacteria</taxon>
        <taxon>Bacillati</taxon>
        <taxon>Actinomycetota</taxon>
        <taxon>Actinomycetes</taxon>
        <taxon>Streptosporangiales</taxon>
        <taxon>Nocardiopsidaceae</taxon>
        <taxon>Streptomonospora</taxon>
    </lineage>
</organism>
<evidence type="ECO:0000259" key="3">
    <source>
        <dbReference type="SMART" id="SM01043"/>
    </source>
</evidence>
<evidence type="ECO:0000256" key="1">
    <source>
        <dbReference type="ARBA" id="ARBA00023015"/>
    </source>
</evidence>
<evidence type="ECO:0000256" key="2">
    <source>
        <dbReference type="ARBA" id="ARBA00023163"/>
    </source>
</evidence>
<gene>
    <name evidence="4" type="ORF">RM446_02435</name>
</gene>
<dbReference type="CDD" id="cd15831">
    <property type="entry name" value="BTAD"/>
    <property type="match status" value="1"/>
</dbReference>
<dbReference type="PANTHER" id="PTHR35807:SF1">
    <property type="entry name" value="TRANSCRIPTIONAL REGULATOR REDD"/>
    <property type="match status" value="1"/>
</dbReference>
<keyword evidence="1" id="KW-0805">Transcription regulation</keyword>
<comment type="caution">
    <text evidence="4">The sequence shown here is derived from an EMBL/GenBank/DDBJ whole genome shotgun (WGS) entry which is preliminary data.</text>
</comment>
<dbReference type="PRINTS" id="PR00364">
    <property type="entry name" value="DISEASERSIST"/>
</dbReference>
<evidence type="ECO:0000313" key="4">
    <source>
        <dbReference type="EMBL" id="MDT0300962.1"/>
    </source>
</evidence>
<dbReference type="SMART" id="SM01043">
    <property type="entry name" value="BTAD"/>
    <property type="match status" value="1"/>
</dbReference>
<keyword evidence="2" id="KW-0804">Transcription</keyword>
<dbReference type="SUPFAM" id="SSF48452">
    <property type="entry name" value="TPR-like"/>
    <property type="match status" value="3"/>
</dbReference>
<dbReference type="Gene3D" id="1.25.40.10">
    <property type="entry name" value="Tetratricopeptide repeat domain"/>
    <property type="match status" value="2"/>
</dbReference>
<protein>
    <submittedName>
        <fullName evidence="4">BTAD domain-containing putative transcriptional regulator</fullName>
    </submittedName>
</protein>
<evidence type="ECO:0000313" key="5">
    <source>
        <dbReference type="Proteomes" id="UP001183226"/>
    </source>
</evidence>
<keyword evidence="5" id="KW-1185">Reference proteome</keyword>
<dbReference type="InterPro" id="IPR005158">
    <property type="entry name" value="BTAD"/>
</dbReference>
<feature type="domain" description="Bacterial transcriptional activator" evidence="3">
    <location>
        <begin position="6"/>
        <end position="139"/>
    </location>
</feature>
<dbReference type="EMBL" id="JAVREK010000002">
    <property type="protein sequence ID" value="MDT0300962.1"/>
    <property type="molecule type" value="Genomic_DNA"/>
</dbReference>
<proteinExistence type="predicted"/>
<dbReference type="Gene3D" id="3.40.50.300">
    <property type="entry name" value="P-loop containing nucleotide triphosphate hydrolases"/>
    <property type="match status" value="1"/>
</dbReference>
<name>A0ABU2KNW6_9ACTN</name>
<dbReference type="SMART" id="SM00028">
    <property type="entry name" value="TPR"/>
    <property type="match status" value="5"/>
</dbReference>
<dbReference type="InterPro" id="IPR011990">
    <property type="entry name" value="TPR-like_helical_dom_sf"/>
</dbReference>
<accession>A0ABU2KNW6</accession>